<dbReference type="Proteomes" id="UP000541347">
    <property type="component" value="Unassembled WGS sequence"/>
</dbReference>
<dbReference type="Gene3D" id="3.40.1090.10">
    <property type="entry name" value="Cytosolic phospholipase A2 catalytic domain"/>
    <property type="match status" value="1"/>
</dbReference>
<feature type="active site" description="Proton acceptor" evidence="2">
    <location>
        <position position="323"/>
    </location>
</feature>
<evidence type="ECO:0000256" key="1">
    <source>
        <dbReference type="ARBA" id="ARBA00023098"/>
    </source>
</evidence>
<dbReference type="Pfam" id="PF11856">
    <property type="entry name" value="DUF3376"/>
    <property type="match status" value="1"/>
</dbReference>
<evidence type="ECO:0000313" key="5">
    <source>
        <dbReference type="Proteomes" id="UP000541347"/>
    </source>
</evidence>
<dbReference type="RefSeq" id="WP_161675681.1">
    <property type="nucleotide sequence ID" value="NZ_JAABLP010000002.1"/>
</dbReference>
<organism evidence="4 5">
    <name type="scientific">Pannonibacter tanglangensis</name>
    <dbReference type="NCBI Taxonomy" id="2750084"/>
    <lineage>
        <taxon>Bacteria</taxon>
        <taxon>Pseudomonadati</taxon>
        <taxon>Pseudomonadota</taxon>
        <taxon>Alphaproteobacteria</taxon>
        <taxon>Hyphomicrobiales</taxon>
        <taxon>Stappiaceae</taxon>
        <taxon>Pannonibacter</taxon>
    </lineage>
</organism>
<evidence type="ECO:0000259" key="3">
    <source>
        <dbReference type="PROSITE" id="PS51635"/>
    </source>
</evidence>
<comment type="caution">
    <text evidence="4">The sequence shown here is derived from an EMBL/GenBank/DDBJ whole genome shotgun (WGS) entry which is preliminary data.</text>
</comment>
<accession>A0ABW9ZFT2</accession>
<dbReference type="PROSITE" id="PS51635">
    <property type="entry name" value="PNPLA"/>
    <property type="match status" value="1"/>
</dbReference>
<dbReference type="InterPro" id="IPR016035">
    <property type="entry name" value="Acyl_Trfase/lysoPLipase"/>
</dbReference>
<dbReference type="InterPro" id="IPR024282">
    <property type="entry name" value="DUF3376"/>
</dbReference>
<dbReference type="NCBIfam" id="TIGR03607">
    <property type="entry name" value="patatin-like protein"/>
    <property type="match status" value="1"/>
</dbReference>
<dbReference type="SUPFAM" id="SSF52151">
    <property type="entry name" value="FabD/lysophospholipase-like"/>
    <property type="match status" value="1"/>
</dbReference>
<evidence type="ECO:0000313" key="4">
    <source>
        <dbReference type="EMBL" id="NBN63709.1"/>
    </source>
</evidence>
<feature type="active site" description="Nucleophile" evidence="2">
    <location>
        <position position="87"/>
    </location>
</feature>
<dbReference type="InterPro" id="IPR019894">
    <property type="entry name" value="Patatin-related_protein"/>
</dbReference>
<sequence>MKQIEIRLALVFYGGVSLAIYMHGVSREILNLVKASSCRGLRDPLAAETDAAGTRLSPSTRAYIALLQAYDPDINVRVVVDAIAGASAGGVNGVMLARAIAHDLPLDAHRGLWLENADVTRLAQPQDGLTRILKSGMSPVLDRMITSGLKAQIDSPETREKLRLLTQSRWFTPPFSGERYIGWMLDACREMDREFRPGATLVPNGQTLELFVTLTDYFGRSQRIRIDEPAYIEEREHRRILKFACHHRTPGVLDSQLSPAHAPGNVFAARATSSFPGAFPPATIGEMDRVLAARGEGWDTRMAFLGGILGGTEEDLLRRSFVDGSVVMNKPFGPVITAIGERPATREVARRLVYVDPVPNGGDRNRLPDGDSVPGFFRVILSSLAHIPRNEPIGDDLRSIEARNRRARRLAEVIADTDPMVEREVGRILPDGRDAPLTIEELTQCRTAANEAAHRQAGYAYLGYQTLKLQALAERIAGLLVALAARGGVLLREDDVLEALRLHLREAARTDGTPSGAGGQGRGSAGPRPERIIAFLKQLDVDYRVRRLRFVVRKLNSFYQSRTHEIAIQKPDDLDALKRELYEQIDRLQSCWSADTYPAAVAEAAAGLAVHGDHIDAELLAGLLDQVSRHMGLLAQDRLQDDVFAVMTYTYLVPALRQELTRAYVGFAFYDLVTLPVFQRSDFSEVNETLVDRISPRDASSLLEDGFVLKGSALNTFGAFFNRSWREHDYLWGRLTAADRLVAIVRSSIQARRLGDAEIRSLRRRLFLAILEEERPFLTADPQLIPAVEALIEARLGGEAGAA</sequence>
<dbReference type="Pfam" id="PF01734">
    <property type="entry name" value="Patatin"/>
    <property type="match status" value="1"/>
</dbReference>
<dbReference type="InterPro" id="IPR002641">
    <property type="entry name" value="PNPLA_dom"/>
</dbReference>
<proteinExistence type="predicted"/>
<feature type="short sequence motif" description="GXSXG" evidence="2">
    <location>
        <begin position="85"/>
        <end position="89"/>
    </location>
</feature>
<reference evidence="4 5" key="1">
    <citation type="submission" date="2020-01" db="EMBL/GenBank/DDBJ databases">
        <authorList>
            <person name="Peng S.Y."/>
            <person name="Li J."/>
            <person name="Wang M."/>
            <person name="Wang L."/>
            <person name="Wang C.Q."/>
            <person name="Wang J.R."/>
        </authorList>
    </citation>
    <scope>NUCLEOTIDE SEQUENCE [LARGE SCALE GENOMIC DNA]</scope>
    <source>
        <strain evidence="4 5">XCT-34</strain>
    </source>
</reference>
<keyword evidence="2" id="KW-0378">Hydrolase</keyword>
<comment type="caution">
    <text evidence="2">Lacks conserved residue(s) required for the propagation of feature annotation.</text>
</comment>
<name>A0ABW9ZFT2_9HYPH</name>
<dbReference type="EMBL" id="JAABLP010000002">
    <property type="protein sequence ID" value="NBN63709.1"/>
    <property type="molecule type" value="Genomic_DNA"/>
</dbReference>
<keyword evidence="2" id="KW-0442">Lipid degradation</keyword>
<gene>
    <name evidence="4" type="ORF">GWI71_08460</name>
</gene>
<keyword evidence="5" id="KW-1185">Reference proteome</keyword>
<protein>
    <submittedName>
        <fullName evidence="4">Patatin-like protein</fullName>
    </submittedName>
</protein>
<keyword evidence="1 2" id="KW-0443">Lipid metabolism</keyword>
<feature type="domain" description="PNPLA" evidence="3">
    <location>
        <begin position="10"/>
        <end position="336"/>
    </location>
</feature>
<evidence type="ECO:0000256" key="2">
    <source>
        <dbReference type="PROSITE-ProRule" id="PRU01161"/>
    </source>
</evidence>